<protein>
    <submittedName>
        <fullName evidence="1">Uncharacterized protein</fullName>
    </submittedName>
</protein>
<gene>
    <name evidence="1" type="ORF">L1987_66443</name>
</gene>
<proteinExistence type="predicted"/>
<evidence type="ECO:0000313" key="1">
    <source>
        <dbReference type="EMBL" id="KAI3726644.1"/>
    </source>
</evidence>
<reference evidence="2" key="1">
    <citation type="journal article" date="2022" name="Mol. Ecol. Resour.">
        <title>The genomes of chicory, endive, great burdock and yacon provide insights into Asteraceae palaeo-polyploidization history and plant inulin production.</title>
        <authorList>
            <person name="Fan W."/>
            <person name="Wang S."/>
            <person name="Wang H."/>
            <person name="Wang A."/>
            <person name="Jiang F."/>
            <person name="Liu H."/>
            <person name="Zhao H."/>
            <person name="Xu D."/>
            <person name="Zhang Y."/>
        </authorList>
    </citation>
    <scope>NUCLEOTIDE SEQUENCE [LARGE SCALE GENOMIC DNA]</scope>
    <source>
        <strain evidence="2">cv. Yunnan</strain>
    </source>
</reference>
<reference evidence="1 2" key="2">
    <citation type="journal article" date="2022" name="Mol. Ecol. Resour.">
        <title>The genomes of chicory, endive, great burdock and yacon provide insights into Asteraceae paleo-polyploidization history and plant inulin production.</title>
        <authorList>
            <person name="Fan W."/>
            <person name="Wang S."/>
            <person name="Wang H."/>
            <person name="Wang A."/>
            <person name="Jiang F."/>
            <person name="Liu H."/>
            <person name="Zhao H."/>
            <person name="Xu D."/>
            <person name="Zhang Y."/>
        </authorList>
    </citation>
    <scope>NUCLEOTIDE SEQUENCE [LARGE SCALE GENOMIC DNA]</scope>
    <source>
        <strain evidence="2">cv. Yunnan</strain>
        <tissue evidence="1">Leaves</tissue>
    </source>
</reference>
<organism evidence="1 2">
    <name type="scientific">Smallanthus sonchifolius</name>
    <dbReference type="NCBI Taxonomy" id="185202"/>
    <lineage>
        <taxon>Eukaryota</taxon>
        <taxon>Viridiplantae</taxon>
        <taxon>Streptophyta</taxon>
        <taxon>Embryophyta</taxon>
        <taxon>Tracheophyta</taxon>
        <taxon>Spermatophyta</taxon>
        <taxon>Magnoliopsida</taxon>
        <taxon>eudicotyledons</taxon>
        <taxon>Gunneridae</taxon>
        <taxon>Pentapetalae</taxon>
        <taxon>asterids</taxon>
        <taxon>campanulids</taxon>
        <taxon>Asterales</taxon>
        <taxon>Asteraceae</taxon>
        <taxon>Asteroideae</taxon>
        <taxon>Heliantheae alliance</taxon>
        <taxon>Millerieae</taxon>
        <taxon>Smallanthus</taxon>
    </lineage>
</organism>
<name>A0ACB9BXB8_9ASTR</name>
<dbReference type="Proteomes" id="UP001056120">
    <property type="component" value="Linkage Group LG22"/>
</dbReference>
<evidence type="ECO:0000313" key="2">
    <source>
        <dbReference type="Proteomes" id="UP001056120"/>
    </source>
</evidence>
<keyword evidence="2" id="KW-1185">Reference proteome</keyword>
<dbReference type="EMBL" id="CM042039">
    <property type="protein sequence ID" value="KAI3726644.1"/>
    <property type="molecule type" value="Genomic_DNA"/>
</dbReference>
<sequence>MGRKRNIDWLFWWLKVAIRTKKLKRVVDIQQPGLDGCLLNQSVRRLSVDADGNFRAYSLDETRGIWKVTWQAISDTCRVHGICGENSTCSTSPSYDRKCSCLPNHTMINPTDWSYGCRPKFNKTLCGNGEDDFLHFPHFDFYGYEAKYVPNTTLEECKKVCLGICNCKGFHFNYETEGYFSCYAKFRLLNGFRTVADFGLSKLLDRDGTHNSEFTRARGTRGYMAPEWLFVNQPITSKVDVYSYGVVILEMITGRSPTSDQSAESKGRLDSWVKERMIAAGGTNGWIEEVVDVTVDGKYDTSKMEILIKVALLCSDEDKDARPT</sequence>
<comment type="caution">
    <text evidence="1">The sequence shown here is derived from an EMBL/GenBank/DDBJ whole genome shotgun (WGS) entry which is preliminary data.</text>
</comment>
<accession>A0ACB9BXB8</accession>